<comment type="subcellular location">
    <subcellularLocation>
        <location evidence="1">Cell membrane</location>
        <topology evidence="1">Multi-pass membrane protein</topology>
    </subcellularLocation>
    <subcellularLocation>
        <location evidence="8">Membrane</location>
        <topology evidence="8">Multi-pass membrane protein</topology>
    </subcellularLocation>
</comment>
<evidence type="ECO:0000256" key="9">
    <source>
        <dbReference type="SAM" id="Phobius"/>
    </source>
</evidence>
<proteinExistence type="inferred from homology"/>
<dbReference type="Proteomes" id="UP001232992">
    <property type="component" value="Unassembled WGS sequence"/>
</dbReference>
<feature type="transmembrane region" description="Helical" evidence="9">
    <location>
        <begin position="67"/>
        <end position="88"/>
    </location>
</feature>
<evidence type="ECO:0000313" key="11">
    <source>
        <dbReference type="EMBL" id="MDJ1183267.1"/>
    </source>
</evidence>
<evidence type="ECO:0000256" key="8">
    <source>
        <dbReference type="RuleBase" id="RU000320"/>
    </source>
</evidence>
<feature type="transmembrane region" description="Helical" evidence="9">
    <location>
        <begin position="329"/>
        <end position="350"/>
    </location>
</feature>
<feature type="transmembrane region" description="Helical" evidence="9">
    <location>
        <begin position="221"/>
        <end position="241"/>
    </location>
</feature>
<evidence type="ECO:0000256" key="2">
    <source>
        <dbReference type="ARBA" id="ARBA00005346"/>
    </source>
</evidence>
<evidence type="ECO:0000313" key="12">
    <source>
        <dbReference type="Proteomes" id="UP001232992"/>
    </source>
</evidence>
<feature type="transmembrane region" description="Helical" evidence="9">
    <location>
        <begin position="95"/>
        <end position="111"/>
    </location>
</feature>
<feature type="transmembrane region" description="Helical" evidence="9">
    <location>
        <begin position="6"/>
        <end position="22"/>
    </location>
</feature>
<dbReference type="PANTHER" id="PTHR42703">
    <property type="entry name" value="NADH DEHYDROGENASE"/>
    <property type="match status" value="1"/>
</dbReference>
<feature type="transmembrane region" description="Helical" evidence="9">
    <location>
        <begin position="117"/>
        <end position="137"/>
    </location>
</feature>
<dbReference type="InterPro" id="IPR050586">
    <property type="entry name" value="CPA3_Na-H_Antiporter_D"/>
</dbReference>
<keyword evidence="4 8" id="KW-0812">Transmembrane</keyword>
<evidence type="ECO:0000256" key="3">
    <source>
        <dbReference type="ARBA" id="ARBA00022475"/>
    </source>
</evidence>
<gene>
    <name evidence="11" type="ORF">PMH09_08660</name>
</gene>
<keyword evidence="6 9" id="KW-0472">Membrane</keyword>
<feature type="transmembrane region" description="Helical" evidence="9">
    <location>
        <begin position="272"/>
        <end position="294"/>
    </location>
</feature>
<comment type="caution">
    <text evidence="11">The sequence shown here is derived from an EMBL/GenBank/DDBJ whole genome shotgun (WGS) entry which is preliminary data.</text>
</comment>
<feature type="transmembrane region" description="Helical" evidence="9">
    <location>
        <begin position="426"/>
        <end position="446"/>
    </location>
</feature>
<feature type="transmembrane region" description="Helical" evidence="9">
    <location>
        <begin position="188"/>
        <end position="209"/>
    </location>
</feature>
<evidence type="ECO:0000256" key="4">
    <source>
        <dbReference type="ARBA" id="ARBA00022692"/>
    </source>
</evidence>
<feature type="transmembrane region" description="Helical" evidence="9">
    <location>
        <begin position="149"/>
        <end position="168"/>
    </location>
</feature>
<keyword evidence="12" id="KW-1185">Reference proteome</keyword>
<dbReference type="EMBL" id="JAQOSQ010000007">
    <property type="protein sequence ID" value="MDJ1183267.1"/>
    <property type="molecule type" value="Genomic_DNA"/>
</dbReference>
<keyword evidence="3" id="KW-1003">Cell membrane</keyword>
<evidence type="ECO:0000256" key="7">
    <source>
        <dbReference type="ARBA" id="ARBA00025624"/>
    </source>
</evidence>
<feature type="transmembrane region" description="Helical" evidence="9">
    <location>
        <begin position="27"/>
        <end position="47"/>
    </location>
</feature>
<dbReference type="PANTHER" id="PTHR42703:SF1">
    <property type="entry name" value="NA(+)_H(+) ANTIPORTER SUBUNIT D1"/>
    <property type="match status" value="1"/>
</dbReference>
<feature type="transmembrane region" description="Helical" evidence="9">
    <location>
        <begin position="458"/>
        <end position="479"/>
    </location>
</feature>
<dbReference type="RefSeq" id="WP_283757922.1">
    <property type="nucleotide sequence ID" value="NZ_JAQOSQ010000007.1"/>
</dbReference>
<evidence type="ECO:0000256" key="6">
    <source>
        <dbReference type="ARBA" id="ARBA00023136"/>
    </source>
</evidence>
<feature type="transmembrane region" description="Helical" evidence="9">
    <location>
        <begin position="400"/>
        <end position="420"/>
    </location>
</feature>
<accession>A0ABT7BVN8</accession>
<dbReference type="InterPro" id="IPR001750">
    <property type="entry name" value="ND/Mrp_TM"/>
</dbReference>
<feature type="transmembrane region" description="Helical" evidence="9">
    <location>
        <begin position="362"/>
        <end position="379"/>
    </location>
</feature>
<reference evidence="11 12" key="1">
    <citation type="submission" date="2023-01" db="EMBL/GenBank/DDBJ databases">
        <title>Novel diversity within Roseofilum (Cyanobacteria; Desertifilaceae) from marine benthic mats with descriptions of four novel species.</title>
        <authorList>
            <person name="Wang Y."/>
            <person name="Berthold D.E."/>
            <person name="Hu J."/>
            <person name="Lefler F.W."/>
            <person name="Laughinghouse H.D. IV."/>
        </authorList>
    </citation>
    <scope>NUCLEOTIDE SEQUENCE [LARGE SCALE GENOMIC DNA]</scope>
    <source>
        <strain evidence="11 12">BLCC-M143</strain>
    </source>
</reference>
<dbReference type="NCBIfam" id="NF005564">
    <property type="entry name" value="PRK07234.1-4"/>
    <property type="match status" value="1"/>
</dbReference>
<sequence>MTLLTIAAIALPFIIGLGIYLLPKLDWYLASIIPLISASYAVFLFRQPAPITLELLDSYSVTLVADSLSGFFLLTNALVTAAVLLYCWRSNKSPFFYTQTIILHGSVNATFICADFISLYVALEVISIAAFLLIAYSRSDRSIWVGFRYLFVSNTAMLFYLVGAVLVYKANNSFAFSGLTNAPTEALALIFLGLLAKGGIFISGLWLPLTHSESETPVSAMLSGIVIKAGVFPLLRLALMFDAIDPIVRMFGVGTALLGVSYAVFEKDSKRMLAFHTISQLGFVLAAPQVGGFYALTHGLVKSTLFLIAGNLPSRNLKELQHHPISNQLWIPLLLASLSISGFPLLAGFGAKSLTLKNLLDWQAIAMNIAAVGTAISFSKFIFIPHKSTDPESEASQPKLGFWLAIILLLGGLVIGNAVYLKAYTLANIIKALITLALGWSAYWLIFRRLAIKIPRTIEQFDHLIGVMSLVLVVLFWMARS</sequence>
<organism evidence="11 12">
    <name type="scientific">Roseofilum casamattae BLCC-M143</name>
    <dbReference type="NCBI Taxonomy" id="3022442"/>
    <lineage>
        <taxon>Bacteria</taxon>
        <taxon>Bacillati</taxon>
        <taxon>Cyanobacteriota</taxon>
        <taxon>Cyanophyceae</taxon>
        <taxon>Desertifilales</taxon>
        <taxon>Desertifilaceae</taxon>
        <taxon>Roseofilum</taxon>
        <taxon>Roseofilum casamattae</taxon>
    </lineage>
</organism>
<name>A0ABT7BVN8_9CYAN</name>
<evidence type="ECO:0000256" key="5">
    <source>
        <dbReference type="ARBA" id="ARBA00022989"/>
    </source>
</evidence>
<feature type="transmembrane region" description="Helical" evidence="9">
    <location>
        <begin position="247"/>
        <end position="265"/>
    </location>
</feature>
<keyword evidence="5 9" id="KW-1133">Transmembrane helix</keyword>
<comment type="function">
    <text evidence="7">NDH-1 shuttles electrons from NAD(P)H, via FMN and iron-sulfur (Fe-S) centers, to quinones in the respiratory chain. The immediate electron acceptor for the enzyme in this species is believed to be plastoquinone. Couples the redox reaction to proton translocation (for every two electrons transferred, four hydrogen ions are translocated across the cytoplasmic membrane), and thus conserves the redox energy in a proton gradient.</text>
</comment>
<comment type="similarity">
    <text evidence="2">Belongs to the CPA3 antiporters (TC 2.A.63) subunit D family.</text>
</comment>
<protein>
    <submittedName>
        <fullName evidence="11">Cation:proton antiporter</fullName>
    </submittedName>
</protein>
<feature type="domain" description="NADH:quinone oxidoreductase/Mrp antiporter transmembrane" evidence="10">
    <location>
        <begin position="115"/>
        <end position="376"/>
    </location>
</feature>
<dbReference type="Pfam" id="PF00361">
    <property type="entry name" value="Proton_antipo_M"/>
    <property type="match status" value="1"/>
</dbReference>
<evidence type="ECO:0000256" key="1">
    <source>
        <dbReference type="ARBA" id="ARBA00004651"/>
    </source>
</evidence>
<evidence type="ECO:0000259" key="10">
    <source>
        <dbReference type="Pfam" id="PF00361"/>
    </source>
</evidence>